<organism evidence="1 2">
    <name type="scientific">Bradyrhizobium sediminis</name>
    <dbReference type="NCBI Taxonomy" id="2840469"/>
    <lineage>
        <taxon>Bacteria</taxon>
        <taxon>Pseudomonadati</taxon>
        <taxon>Pseudomonadota</taxon>
        <taxon>Alphaproteobacteria</taxon>
        <taxon>Hyphomicrobiales</taxon>
        <taxon>Nitrobacteraceae</taxon>
        <taxon>Bradyrhizobium</taxon>
    </lineage>
</organism>
<sequence>MSKKADKILNQINERVASWSEDDLEMLDNAARQIDEWRSGEYHASEEELRVLDTALAEIDRGQFASEKAVEAAFAKFRSHEG</sequence>
<protein>
    <submittedName>
        <fullName evidence="1">Uncharacterized protein</fullName>
    </submittedName>
</protein>
<name>A0A975NGZ8_9BRAD</name>
<evidence type="ECO:0000313" key="2">
    <source>
        <dbReference type="Proteomes" id="UP000680839"/>
    </source>
</evidence>
<reference evidence="1" key="1">
    <citation type="submission" date="2021-06" db="EMBL/GenBank/DDBJ databases">
        <title>Bradyrhizobium sp. S2-20-1 Genome sequencing.</title>
        <authorList>
            <person name="Jin L."/>
        </authorList>
    </citation>
    <scope>NUCLEOTIDE SEQUENCE</scope>
    <source>
        <strain evidence="1">S2-20-1</strain>
    </source>
</reference>
<dbReference type="AlphaFoldDB" id="A0A975NGZ8"/>
<dbReference type="RefSeq" id="WP_215622921.1">
    <property type="nucleotide sequence ID" value="NZ_CP076134.1"/>
</dbReference>
<evidence type="ECO:0000313" key="1">
    <source>
        <dbReference type="EMBL" id="QWG14289.1"/>
    </source>
</evidence>
<accession>A0A975NGZ8</accession>
<proteinExistence type="predicted"/>
<dbReference type="Proteomes" id="UP000680839">
    <property type="component" value="Chromosome"/>
</dbReference>
<dbReference type="EMBL" id="CP076134">
    <property type="protein sequence ID" value="QWG14289.1"/>
    <property type="molecule type" value="Genomic_DNA"/>
</dbReference>
<gene>
    <name evidence="1" type="ORF">KMZ29_06285</name>
</gene>